<dbReference type="PRINTS" id="PR00455">
    <property type="entry name" value="HTHTETR"/>
</dbReference>
<dbReference type="PANTHER" id="PTHR30055:SF151">
    <property type="entry name" value="TRANSCRIPTIONAL REGULATORY PROTEIN"/>
    <property type="match status" value="1"/>
</dbReference>
<evidence type="ECO:0000313" key="9">
    <source>
        <dbReference type="Proteomes" id="UP001596091"/>
    </source>
</evidence>
<dbReference type="InterPro" id="IPR001647">
    <property type="entry name" value="HTH_TetR"/>
</dbReference>
<evidence type="ECO:0000256" key="5">
    <source>
        <dbReference type="ARBA" id="ARBA00023163"/>
    </source>
</evidence>
<dbReference type="Gene3D" id="1.10.357.10">
    <property type="entry name" value="Tetracycline Repressor, domain 2"/>
    <property type="match status" value="1"/>
</dbReference>
<sequence>MPLDRQSILQQAFAALNESGLEKLTLRRLAARLNVQAPAIYWHFRNKQDLLDEMATQVMRDLAGQLPALESVEHWQNWCLQLGGQLRRTLLAYRDGARMFSGTYLTDASLYAAMDANLRRLVNSGFSLRQSVVATTSIYSYTVGFVIEEQAVAQVKSAANPQYDIETRNARIDETKFPLAYAAGKEMFLAYETRFAEGLALIVAGMAVTLGSDAARFDEMRPTGDNK</sequence>
<keyword evidence="2" id="KW-0678">Repressor</keyword>
<dbReference type="SUPFAM" id="SSF46689">
    <property type="entry name" value="Homeodomain-like"/>
    <property type="match status" value="1"/>
</dbReference>
<gene>
    <name evidence="8" type="ORF">ACFPT7_04435</name>
</gene>
<evidence type="ECO:0000256" key="2">
    <source>
        <dbReference type="ARBA" id="ARBA00022491"/>
    </source>
</evidence>
<dbReference type="InterPro" id="IPR004111">
    <property type="entry name" value="Repressor_TetR_C"/>
</dbReference>
<comment type="function">
    <text evidence="1">TetR is the repressor of the tetracycline resistance element; its N-terminal region forms a helix-turn-helix structure and binds DNA. Binding of tetracycline to TetR reduces the repressor affinity for the tetracycline resistance gene (tetA) promoter operator sites.</text>
</comment>
<dbReference type="Pfam" id="PF02909">
    <property type="entry name" value="TetR_C_1"/>
    <property type="match status" value="1"/>
</dbReference>
<dbReference type="Pfam" id="PF00440">
    <property type="entry name" value="TetR_N"/>
    <property type="match status" value="1"/>
</dbReference>
<dbReference type="EMBL" id="JBHSPH010000001">
    <property type="protein sequence ID" value="MFC5861528.1"/>
    <property type="molecule type" value="Genomic_DNA"/>
</dbReference>
<accession>A0ABW1EBT7</accession>
<evidence type="ECO:0000256" key="4">
    <source>
        <dbReference type="ARBA" id="ARBA00023125"/>
    </source>
</evidence>
<dbReference type="PROSITE" id="PS01081">
    <property type="entry name" value="HTH_TETR_1"/>
    <property type="match status" value="1"/>
</dbReference>
<dbReference type="InterPro" id="IPR003012">
    <property type="entry name" value="Tet_transcr_reg_TetR"/>
</dbReference>
<dbReference type="Gene3D" id="1.10.10.60">
    <property type="entry name" value="Homeodomain-like"/>
    <property type="match status" value="1"/>
</dbReference>
<evidence type="ECO:0000256" key="1">
    <source>
        <dbReference type="ARBA" id="ARBA00002856"/>
    </source>
</evidence>
<dbReference type="InterPro" id="IPR050109">
    <property type="entry name" value="HTH-type_TetR-like_transc_reg"/>
</dbReference>
<feature type="DNA-binding region" description="H-T-H motif" evidence="6">
    <location>
        <begin position="25"/>
        <end position="44"/>
    </location>
</feature>
<dbReference type="InterPro" id="IPR009057">
    <property type="entry name" value="Homeodomain-like_sf"/>
</dbReference>
<dbReference type="RefSeq" id="WP_263333513.1">
    <property type="nucleotide sequence ID" value="NZ_JAGSYH010000002.1"/>
</dbReference>
<reference evidence="9" key="1">
    <citation type="journal article" date="2019" name="Int. J. Syst. Evol. Microbiol.">
        <title>The Global Catalogue of Microorganisms (GCM) 10K type strain sequencing project: providing services to taxonomists for standard genome sequencing and annotation.</title>
        <authorList>
            <consortium name="The Broad Institute Genomics Platform"/>
            <consortium name="The Broad Institute Genome Sequencing Center for Infectious Disease"/>
            <person name="Wu L."/>
            <person name="Ma J."/>
        </authorList>
    </citation>
    <scope>NUCLEOTIDE SEQUENCE [LARGE SCALE GENOMIC DNA]</scope>
    <source>
        <strain evidence="9">JCM 4087</strain>
    </source>
</reference>
<proteinExistence type="predicted"/>
<dbReference type="InterPro" id="IPR023772">
    <property type="entry name" value="DNA-bd_HTH_TetR-type_CS"/>
</dbReference>
<protein>
    <submittedName>
        <fullName evidence="8">TetR/AcrR family transcriptional regulator C-terminal domain-containing protein</fullName>
    </submittedName>
</protein>
<dbReference type="PROSITE" id="PS50977">
    <property type="entry name" value="HTH_TETR_2"/>
    <property type="match status" value="1"/>
</dbReference>
<keyword evidence="4 6" id="KW-0238">DNA-binding</keyword>
<keyword evidence="5" id="KW-0804">Transcription</keyword>
<evidence type="ECO:0000256" key="3">
    <source>
        <dbReference type="ARBA" id="ARBA00023015"/>
    </source>
</evidence>
<dbReference type="Proteomes" id="UP001596091">
    <property type="component" value="Unassembled WGS sequence"/>
</dbReference>
<evidence type="ECO:0000259" key="7">
    <source>
        <dbReference type="PROSITE" id="PS50977"/>
    </source>
</evidence>
<dbReference type="InterPro" id="IPR036271">
    <property type="entry name" value="Tet_transcr_reg_TetR-rel_C_sf"/>
</dbReference>
<dbReference type="PRINTS" id="PR00400">
    <property type="entry name" value="TETREPRESSOR"/>
</dbReference>
<keyword evidence="9" id="KW-1185">Reference proteome</keyword>
<comment type="caution">
    <text evidence="8">The sequence shown here is derived from an EMBL/GenBank/DDBJ whole genome shotgun (WGS) entry which is preliminary data.</text>
</comment>
<evidence type="ECO:0000256" key="6">
    <source>
        <dbReference type="PROSITE-ProRule" id="PRU00335"/>
    </source>
</evidence>
<name>A0ABW1EBT7_9BACT</name>
<feature type="domain" description="HTH tetR-type" evidence="7">
    <location>
        <begin position="2"/>
        <end position="62"/>
    </location>
</feature>
<evidence type="ECO:0000313" key="8">
    <source>
        <dbReference type="EMBL" id="MFC5861528.1"/>
    </source>
</evidence>
<organism evidence="8 9">
    <name type="scientific">Acidicapsa dinghuensis</name>
    <dbReference type="NCBI Taxonomy" id="2218256"/>
    <lineage>
        <taxon>Bacteria</taxon>
        <taxon>Pseudomonadati</taxon>
        <taxon>Acidobacteriota</taxon>
        <taxon>Terriglobia</taxon>
        <taxon>Terriglobales</taxon>
        <taxon>Acidobacteriaceae</taxon>
        <taxon>Acidicapsa</taxon>
    </lineage>
</organism>
<keyword evidence="3" id="KW-0805">Transcription regulation</keyword>
<dbReference type="SUPFAM" id="SSF48498">
    <property type="entry name" value="Tetracyclin repressor-like, C-terminal domain"/>
    <property type="match status" value="1"/>
</dbReference>
<dbReference type="PANTHER" id="PTHR30055">
    <property type="entry name" value="HTH-TYPE TRANSCRIPTIONAL REGULATOR RUTR"/>
    <property type="match status" value="1"/>
</dbReference>